<proteinExistence type="predicted"/>
<protein>
    <submittedName>
        <fullName evidence="1">Uncharacterized protein</fullName>
    </submittedName>
</protein>
<organism evidence="1 2">
    <name type="scientific">Desulfotruncus arcticus DSM 17038</name>
    <dbReference type="NCBI Taxonomy" id="1121424"/>
    <lineage>
        <taxon>Bacteria</taxon>
        <taxon>Bacillati</taxon>
        <taxon>Bacillota</taxon>
        <taxon>Clostridia</taxon>
        <taxon>Eubacteriales</taxon>
        <taxon>Desulfallaceae</taxon>
        <taxon>Desulfotruncus</taxon>
    </lineage>
</organism>
<gene>
    <name evidence="1" type="ORF">SAMN05660649_02031</name>
</gene>
<accession>A0A1I2T3P3</accession>
<dbReference type="EMBL" id="FOOX01000006">
    <property type="protein sequence ID" value="SFG56861.1"/>
    <property type="molecule type" value="Genomic_DNA"/>
</dbReference>
<dbReference type="STRING" id="341036.SAMN05660649_02031"/>
<name>A0A1I2T3P3_9FIRM</name>
<keyword evidence="2" id="KW-1185">Reference proteome</keyword>
<dbReference type="AlphaFoldDB" id="A0A1I2T3P3"/>
<evidence type="ECO:0000313" key="2">
    <source>
        <dbReference type="Proteomes" id="UP000199337"/>
    </source>
</evidence>
<dbReference type="Proteomes" id="UP000199337">
    <property type="component" value="Unassembled WGS sequence"/>
</dbReference>
<sequence>MRKERISLLVLFLPFAKEVNICCLWLEKEFQYPLLSSHGKGGMTDSWGTKKDLFFVCC</sequence>
<reference evidence="2" key="1">
    <citation type="submission" date="2016-10" db="EMBL/GenBank/DDBJ databases">
        <authorList>
            <person name="Varghese N."/>
            <person name="Submissions S."/>
        </authorList>
    </citation>
    <scope>NUCLEOTIDE SEQUENCE [LARGE SCALE GENOMIC DNA]</scope>
    <source>
        <strain evidence="2">DSM 17038</strain>
    </source>
</reference>
<evidence type="ECO:0000313" key="1">
    <source>
        <dbReference type="EMBL" id="SFG56861.1"/>
    </source>
</evidence>